<protein>
    <submittedName>
        <fullName evidence="1">Uncharacterized protein</fullName>
    </submittedName>
</protein>
<sequence>MTKLATSDPTDPLIIVGALKDVTASSVQFSAENFTQWLALPTALIEEATYLGVVEGGEANQGMQLPLFSISLIRPQTQSEHFFFDLVMPPFFMATQNLKIPLTLTGTELV</sequence>
<gene>
    <name evidence="1" type="ORF">EDC26_10275</name>
</gene>
<comment type="caution">
    <text evidence="1">The sequence shown here is derived from an EMBL/GenBank/DDBJ whole genome shotgun (WGS) entry which is preliminary data.</text>
</comment>
<organism evidence="1 2">
    <name type="scientific">Paralcaligenes ureilyticus</name>
    <dbReference type="NCBI Taxonomy" id="627131"/>
    <lineage>
        <taxon>Bacteria</taxon>
        <taxon>Pseudomonadati</taxon>
        <taxon>Pseudomonadota</taxon>
        <taxon>Betaproteobacteria</taxon>
        <taxon>Burkholderiales</taxon>
        <taxon>Alcaligenaceae</taxon>
        <taxon>Paralcaligenes</taxon>
    </lineage>
</organism>
<evidence type="ECO:0000313" key="2">
    <source>
        <dbReference type="Proteomes" id="UP000295525"/>
    </source>
</evidence>
<dbReference type="RefSeq" id="WP_132579742.1">
    <property type="nucleotide sequence ID" value="NZ_SMAJ01000002.1"/>
</dbReference>
<dbReference type="AlphaFoldDB" id="A0A4R3MCZ4"/>
<accession>A0A4R3MCZ4</accession>
<reference evidence="1 2" key="1">
    <citation type="submission" date="2019-03" db="EMBL/GenBank/DDBJ databases">
        <title>Genomic Encyclopedia of Type Strains, Phase IV (KMG-IV): sequencing the most valuable type-strain genomes for metagenomic binning, comparative biology and taxonomic classification.</title>
        <authorList>
            <person name="Goeker M."/>
        </authorList>
    </citation>
    <scope>NUCLEOTIDE SEQUENCE [LARGE SCALE GENOMIC DNA]</scope>
    <source>
        <strain evidence="1 2">DSM 24591</strain>
    </source>
</reference>
<evidence type="ECO:0000313" key="1">
    <source>
        <dbReference type="EMBL" id="TCT10119.1"/>
    </source>
</evidence>
<dbReference type="Proteomes" id="UP000295525">
    <property type="component" value="Unassembled WGS sequence"/>
</dbReference>
<name>A0A4R3MCZ4_9BURK</name>
<dbReference type="EMBL" id="SMAJ01000002">
    <property type="protein sequence ID" value="TCT10119.1"/>
    <property type="molecule type" value="Genomic_DNA"/>
</dbReference>
<keyword evidence="2" id="KW-1185">Reference proteome</keyword>
<proteinExistence type="predicted"/>